<dbReference type="NCBIfam" id="TIGR01352">
    <property type="entry name" value="tonB_Cterm"/>
    <property type="match status" value="1"/>
</dbReference>
<dbReference type="GO" id="GO:0031992">
    <property type="term" value="F:energy transducer activity"/>
    <property type="evidence" value="ECO:0007669"/>
    <property type="project" value="InterPro"/>
</dbReference>
<dbReference type="SUPFAM" id="SSF74653">
    <property type="entry name" value="TolA/TonB C-terminal domain"/>
    <property type="match status" value="1"/>
</dbReference>
<comment type="similarity">
    <text evidence="2">Belongs to the TonB family.</text>
</comment>
<keyword evidence="9 10" id="KW-0472">Membrane</keyword>
<proteinExistence type="inferred from homology"/>
<evidence type="ECO:0000256" key="4">
    <source>
        <dbReference type="ARBA" id="ARBA00022475"/>
    </source>
</evidence>
<evidence type="ECO:0000256" key="3">
    <source>
        <dbReference type="ARBA" id="ARBA00022448"/>
    </source>
</evidence>
<dbReference type="GO" id="GO:0015891">
    <property type="term" value="P:siderophore transport"/>
    <property type="evidence" value="ECO:0007669"/>
    <property type="project" value="InterPro"/>
</dbReference>
<evidence type="ECO:0000256" key="2">
    <source>
        <dbReference type="ARBA" id="ARBA00006555"/>
    </source>
</evidence>
<sequence>MDVKKSSKASLEDKKSIFILMGFIVALSLIYIGFEWTQHEVTIYEDISLEIAAEEEIEIIQTAEVLPPPPPPEVPEVIEVLNVVEDDVETAEIVIDTEDDKDKQVVIQAPVQAAAVQEEETEVIFMVVESMPSFPGGDAALFKFLSDNIKYPVIAQESGIQGRVICQFVVNRDGSIVDIEVVRSVDRSLDAEAVRVIQSMPKWTPGKQRGKTVRVKYTLPVNFRLQ</sequence>
<evidence type="ECO:0000256" key="8">
    <source>
        <dbReference type="ARBA" id="ARBA00022989"/>
    </source>
</evidence>
<dbReference type="EMBL" id="VSSQ01000369">
    <property type="protein sequence ID" value="MPL92754.1"/>
    <property type="molecule type" value="Genomic_DNA"/>
</dbReference>
<dbReference type="GO" id="GO:0098797">
    <property type="term" value="C:plasma membrane protein complex"/>
    <property type="evidence" value="ECO:0007669"/>
    <property type="project" value="TreeGrafter"/>
</dbReference>
<keyword evidence="7" id="KW-0653">Protein transport</keyword>
<keyword evidence="3" id="KW-0813">Transport</keyword>
<keyword evidence="5" id="KW-0997">Cell inner membrane</keyword>
<evidence type="ECO:0000256" key="1">
    <source>
        <dbReference type="ARBA" id="ARBA00004383"/>
    </source>
</evidence>
<dbReference type="GO" id="GO:0015031">
    <property type="term" value="P:protein transport"/>
    <property type="evidence" value="ECO:0007669"/>
    <property type="project" value="UniProtKB-KW"/>
</dbReference>
<keyword evidence="8 10" id="KW-1133">Transmembrane helix</keyword>
<dbReference type="InterPro" id="IPR006260">
    <property type="entry name" value="TonB/TolA_C"/>
</dbReference>
<dbReference type="InterPro" id="IPR037682">
    <property type="entry name" value="TonB_C"/>
</dbReference>
<reference evidence="12" key="1">
    <citation type="submission" date="2019-08" db="EMBL/GenBank/DDBJ databases">
        <authorList>
            <person name="Kucharzyk K."/>
            <person name="Murdoch R.W."/>
            <person name="Higgins S."/>
            <person name="Loffler F."/>
        </authorList>
    </citation>
    <scope>NUCLEOTIDE SEQUENCE</scope>
</reference>
<comment type="caution">
    <text evidence="12">The sequence shown here is derived from an EMBL/GenBank/DDBJ whole genome shotgun (WGS) entry which is preliminary data.</text>
</comment>
<evidence type="ECO:0000313" key="12">
    <source>
        <dbReference type="EMBL" id="MPL92754.1"/>
    </source>
</evidence>
<name>A0A644VMY0_9ZZZZ</name>
<feature type="transmembrane region" description="Helical" evidence="10">
    <location>
        <begin position="16"/>
        <end position="34"/>
    </location>
</feature>
<dbReference type="AlphaFoldDB" id="A0A644VMY0"/>
<evidence type="ECO:0000256" key="5">
    <source>
        <dbReference type="ARBA" id="ARBA00022519"/>
    </source>
</evidence>
<dbReference type="Gene3D" id="3.30.1150.10">
    <property type="match status" value="1"/>
</dbReference>
<accession>A0A644VMY0</accession>
<keyword evidence="4" id="KW-1003">Cell membrane</keyword>
<evidence type="ECO:0000259" key="11">
    <source>
        <dbReference type="PROSITE" id="PS52015"/>
    </source>
</evidence>
<dbReference type="InterPro" id="IPR003538">
    <property type="entry name" value="TonB"/>
</dbReference>
<gene>
    <name evidence="12" type="ORF">SDC9_38867</name>
</gene>
<feature type="domain" description="TonB C-terminal" evidence="11">
    <location>
        <begin position="136"/>
        <end position="226"/>
    </location>
</feature>
<organism evidence="12">
    <name type="scientific">bioreactor metagenome</name>
    <dbReference type="NCBI Taxonomy" id="1076179"/>
    <lineage>
        <taxon>unclassified sequences</taxon>
        <taxon>metagenomes</taxon>
        <taxon>ecological metagenomes</taxon>
    </lineage>
</organism>
<protein>
    <recommendedName>
        <fullName evidence="11">TonB C-terminal domain-containing protein</fullName>
    </recommendedName>
</protein>
<dbReference type="PANTHER" id="PTHR33446:SF2">
    <property type="entry name" value="PROTEIN TONB"/>
    <property type="match status" value="1"/>
</dbReference>
<dbReference type="InterPro" id="IPR051045">
    <property type="entry name" value="TonB-dependent_transducer"/>
</dbReference>
<dbReference type="Pfam" id="PF03544">
    <property type="entry name" value="TonB_C"/>
    <property type="match status" value="1"/>
</dbReference>
<dbReference type="FunFam" id="3.30.1150.10:FF:000002">
    <property type="entry name" value="Energy transducer TonB"/>
    <property type="match status" value="1"/>
</dbReference>
<dbReference type="GO" id="GO:0055085">
    <property type="term" value="P:transmembrane transport"/>
    <property type="evidence" value="ECO:0007669"/>
    <property type="project" value="InterPro"/>
</dbReference>
<keyword evidence="6 10" id="KW-0812">Transmembrane</keyword>
<dbReference type="PROSITE" id="PS52015">
    <property type="entry name" value="TONB_CTD"/>
    <property type="match status" value="1"/>
</dbReference>
<evidence type="ECO:0000256" key="6">
    <source>
        <dbReference type="ARBA" id="ARBA00022692"/>
    </source>
</evidence>
<comment type="subcellular location">
    <subcellularLocation>
        <location evidence="1">Cell inner membrane</location>
        <topology evidence="1">Single-pass membrane protein</topology>
        <orientation evidence="1">Periplasmic side</orientation>
    </subcellularLocation>
</comment>
<dbReference type="PRINTS" id="PR01374">
    <property type="entry name" value="TONBPROTEIN"/>
</dbReference>
<dbReference type="PANTHER" id="PTHR33446">
    <property type="entry name" value="PROTEIN TONB-RELATED"/>
    <property type="match status" value="1"/>
</dbReference>
<evidence type="ECO:0000256" key="10">
    <source>
        <dbReference type="SAM" id="Phobius"/>
    </source>
</evidence>
<evidence type="ECO:0000256" key="9">
    <source>
        <dbReference type="ARBA" id="ARBA00023136"/>
    </source>
</evidence>
<dbReference type="GO" id="GO:0030288">
    <property type="term" value="C:outer membrane-bounded periplasmic space"/>
    <property type="evidence" value="ECO:0007669"/>
    <property type="project" value="InterPro"/>
</dbReference>
<evidence type="ECO:0000256" key="7">
    <source>
        <dbReference type="ARBA" id="ARBA00022927"/>
    </source>
</evidence>